<dbReference type="InterPro" id="IPR054352">
    <property type="entry name" value="ACT_Aspartokinase"/>
</dbReference>
<dbReference type="NCBIfam" id="NF005154">
    <property type="entry name" value="PRK06635.1-2"/>
    <property type="match status" value="1"/>
</dbReference>
<keyword evidence="13" id="KW-0220">Diaminopimelate biosynthesis</keyword>
<comment type="function">
    <text evidence="1">Catalyzes the phosphorylation of the beta-carboxyl group of aspartic acid with ATP to yield 4-phospho-L-aspartate, which is involved in the branched biosynthetic pathway leading to the biosynthesis of amino acids lysine, threonine, isoleucine and methionine.</text>
</comment>
<evidence type="ECO:0000256" key="13">
    <source>
        <dbReference type="ARBA" id="ARBA00022915"/>
    </source>
</evidence>
<dbReference type="SUPFAM" id="SSF55021">
    <property type="entry name" value="ACT-like"/>
    <property type="match status" value="1"/>
</dbReference>
<dbReference type="InterPro" id="IPR001341">
    <property type="entry name" value="Asp_kinase"/>
</dbReference>
<dbReference type="PANTHER" id="PTHR21499:SF3">
    <property type="entry name" value="ASPARTOKINASE"/>
    <property type="match status" value="1"/>
</dbReference>
<evidence type="ECO:0000256" key="3">
    <source>
        <dbReference type="ARBA" id="ARBA00004986"/>
    </source>
</evidence>
<comment type="caution">
    <text evidence="20">The sequence shown here is derived from an EMBL/GenBank/DDBJ whole genome shotgun (WGS) entry which is preliminary data.</text>
</comment>
<dbReference type="SUPFAM" id="SSF53633">
    <property type="entry name" value="Carbamate kinase-like"/>
    <property type="match status" value="1"/>
</dbReference>
<evidence type="ECO:0000313" key="20">
    <source>
        <dbReference type="EMBL" id="MED7821198.1"/>
    </source>
</evidence>
<comment type="similarity">
    <text evidence="5 16">Belongs to the aspartokinase family.</text>
</comment>
<dbReference type="Gene3D" id="3.30.2130.10">
    <property type="entry name" value="VC0802-like"/>
    <property type="match status" value="1"/>
</dbReference>
<protein>
    <recommendedName>
        <fullName evidence="7 16">Aspartokinase</fullName>
        <ecNumber evidence="6 16">2.7.2.4</ecNumber>
    </recommendedName>
</protein>
<sequence>MALIIQKYGGSSIPTIERIKDVARRVVATRTRGQDVVVVMSAMGGTTDELLRRARDIATVPPARELDALLATGEQASNALTAMAIHELGAEAYSFTGWQAGVMTSPAHGAADIVDVQPYRIRYALDRGVIPLVAGFQGLSRENAEVTTVGRGGSDTTAVALAAALEAEICEIYTDVSGVYTADPKVVPEAGLLDHLTHQQMREMAAGGAKVLALPSVDYAGNHAVTLHVRSSYHDRPGTVVSGEPGITPHRPPVISVTHDPCVAKVTLTGIPKPMGSAEAVREAMAAAGIAATELRTASASDGRSADITLALPRTAVATGLLALRTHRTEIGYEHVMCDSYAATASLVGSGLSRCPEIAATLRRTLTDIGVPYTPITVTDTRISLLCPPSRLLDAVRALHRAFVAGPLCPPLSPAIPRMGVPLALQP</sequence>
<keyword evidence="14" id="KW-0457">Lysine biosynthesis</keyword>
<accession>A0ABU7FBL2</accession>
<evidence type="ECO:0000256" key="11">
    <source>
        <dbReference type="ARBA" id="ARBA00022777"/>
    </source>
</evidence>
<dbReference type="Pfam" id="PF22468">
    <property type="entry name" value="ACT_9"/>
    <property type="match status" value="1"/>
</dbReference>
<keyword evidence="12" id="KW-0067">ATP-binding</keyword>
<reference evidence="20" key="1">
    <citation type="submission" date="2024-01" db="EMBL/GenBank/DDBJ databases">
        <title>First draft genome sequence data of TA4-1, the type strain of Gram-positive actinobacterium Streptomyces chiangmaiensis.</title>
        <authorList>
            <person name="Yasawong M."/>
            <person name="Nantapong N."/>
        </authorList>
    </citation>
    <scope>NUCLEOTIDE SEQUENCE</scope>
    <source>
        <strain evidence="20">TA4-1</strain>
    </source>
</reference>
<evidence type="ECO:0000256" key="8">
    <source>
        <dbReference type="ARBA" id="ARBA00022605"/>
    </source>
</evidence>
<evidence type="ECO:0000256" key="5">
    <source>
        <dbReference type="ARBA" id="ARBA00010122"/>
    </source>
</evidence>
<evidence type="ECO:0000256" key="14">
    <source>
        <dbReference type="ARBA" id="ARBA00023154"/>
    </source>
</evidence>
<dbReference type="RefSeq" id="WP_329505171.1">
    <property type="nucleotide sequence ID" value="NZ_BAAAYZ010000078.1"/>
</dbReference>
<evidence type="ECO:0000256" key="10">
    <source>
        <dbReference type="ARBA" id="ARBA00022741"/>
    </source>
</evidence>
<proteinExistence type="inferred from homology"/>
<dbReference type="InterPro" id="IPR045865">
    <property type="entry name" value="ACT-like_dom_sf"/>
</dbReference>
<evidence type="ECO:0000256" key="16">
    <source>
        <dbReference type="RuleBase" id="RU003448"/>
    </source>
</evidence>
<dbReference type="InterPro" id="IPR036393">
    <property type="entry name" value="AceGlu_kinase-like_sf"/>
</dbReference>
<comment type="catalytic activity">
    <reaction evidence="15 16">
        <text>L-aspartate + ATP = 4-phospho-L-aspartate + ADP</text>
        <dbReference type="Rhea" id="RHEA:23776"/>
        <dbReference type="ChEBI" id="CHEBI:29991"/>
        <dbReference type="ChEBI" id="CHEBI:30616"/>
        <dbReference type="ChEBI" id="CHEBI:57535"/>
        <dbReference type="ChEBI" id="CHEBI:456216"/>
        <dbReference type="EC" id="2.7.2.4"/>
    </reaction>
</comment>
<dbReference type="NCBIfam" id="TIGR00657">
    <property type="entry name" value="asp_kinases"/>
    <property type="match status" value="1"/>
</dbReference>
<dbReference type="EMBL" id="JAYWVC010000007">
    <property type="protein sequence ID" value="MED7821198.1"/>
    <property type="molecule type" value="Genomic_DNA"/>
</dbReference>
<evidence type="ECO:0000256" key="7">
    <source>
        <dbReference type="ARBA" id="ARBA00016273"/>
    </source>
</evidence>
<dbReference type="PANTHER" id="PTHR21499">
    <property type="entry name" value="ASPARTATE KINASE"/>
    <property type="match status" value="1"/>
</dbReference>
<comment type="pathway">
    <text evidence="3 17">Amino-acid biosynthesis; L-methionine biosynthesis via de novo pathway; L-homoserine from L-aspartate: step 1/3.</text>
</comment>
<dbReference type="EC" id="2.7.2.4" evidence="6 16"/>
<evidence type="ECO:0000256" key="15">
    <source>
        <dbReference type="ARBA" id="ARBA00047872"/>
    </source>
</evidence>
<dbReference type="GO" id="GO:0004072">
    <property type="term" value="F:aspartate kinase activity"/>
    <property type="evidence" value="ECO:0007669"/>
    <property type="project" value="UniProtKB-EC"/>
</dbReference>
<feature type="domain" description="Aspartate/glutamate/uridylate kinase" evidence="18">
    <location>
        <begin position="3"/>
        <end position="230"/>
    </location>
</feature>
<dbReference type="Pfam" id="PF00696">
    <property type="entry name" value="AA_kinase"/>
    <property type="match status" value="1"/>
</dbReference>
<evidence type="ECO:0000256" key="2">
    <source>
        <dbReference type="ARBA" id="ARBA00004766"/>
    </source>
</evidence>
<name>A0ABU7FBL2_9ACTN</name>
<evidence type="ECO:0000256" key="12">
    <source>
        <dbReference type="ARBA" id="ARBA00022840"/>
    </source>
</evidence>
<dbReference type="CDD" id="cd04261">
    <property type="entry name" value="AAK_AKii-LysC-BS"/>
    <property type="match status" value="1"/>
</dbReference>
<dbReference type="InterPro" id="IPR018042">
    <property type="entry name" value="Aspartate_kinase_CS"/>
</dbReference>
<dbReference type="InterPro" id="IPR005260">
    <property type="entry name" value="Asp_kin_monofn"/>
</dbReference>
<evidence type="ECO:0000256" key="4">
    <source>
        <dbReference type="ARBA" id="ARBA00005139"/>
    </source>
</evidence>
<gene>
    <name evidence="20" type="ORF">VXC91_04165</name>
</gene>
<evidence type="ECO:0000259" key="18">
    <source>
        <dbReference type="Pfam" id="PF00696"/>
    </source>
</evidence>
<evidence type="ECO:0000256" key="1">
    <source>
        <dbReference type="ARBA" id="ARBA00002843"/>
    </source>
</evidence>
<keyword evidence="10" id="KW-0547">Nucleotide-binding</keyword>
<evidence type="ECO:0000256" key="17">
    <source>
        <dbReference type="RuleBase" id="RU004249"/>
    </source>
</evidence>
<organism evidence="20 21">
    <name type="scientific">Streptomyces chiangmaiensis</name>
    <dbReference type="NCBI Taxonomy" id="766497"/>
    <lineage>
        <taxon>Bacteria</taxon>
        <taxon>Bacillati</taxon>
        <taxon>Actinomycetota</taxon>
        <taxon>Actinomycetes</taxon>
        <taxon>Kitasatosporales</taxon>
        <taxon>Streptomycetaceae</taxon>
        <taxon>Streptomyces</taxon>
    </lineage>
</organism>
<dbReference type="NCBIfam" id="NF005155">
    <property type="entry name" value="PRK06635.1-4"/>
    <property type="match status" value="1"/>
</dbReference>
<keyword evidence="9 16" id="KW-0808">Transferase</keyword>
<dbReference type="PROSITE" id="PS00324">
    <property type="entry name" value="ASPARTOKINASE"/>
    <property type="match status" value="1"/>
</dbReference>
<keyword evidence="8 17" id="KW-0028">Amino-acid biosynthesis</keyword>
<evidence type="ECO:0000256" key="6">
    <source>
        <dbReference type="ARBA" id="ARBA00013059"/>
    </source>
</evidence>
<comment type="pathway">
    <text evidence="4 17">Amino-acid biosynthesis; L-threonine biosynthesis; L-threonine from L-aspartate: step 1/5.</text>
</comment>
<feature type="domain" description="Aspartokinase ACT" evidence="19">
    <location>
        <begin position="346"/>
        <end position="403"/>
    </location>
</feature>
<dbReference type="Gene3D" id="3.40.1160.10">
    <property type="entry name" value="Acetylglutamate kinase-like"/>
    <property type="match status" value="1"/>
</dbReference>
<keyword evidence="11 16" id="KW-0418">Kinase</keyword>
<dbReference type="Proteomes" id="UP001333996">
    <property type="component" value="Unassembled WGS sequence"/>
</dbReference>
<keyword evidence="21" id="KW-1185">Reference proteome</keyword>
<dbReference type="InterPro" id="IPR001048">
    <property type="entry name" value="Asp/Glu/Uridylate_kinase"/>
</dbReference>
<comment type="pathway">
    <text evidence="2 17">Amino-acid biosynthesis; L-lysine biosynthesis via DAP pathway; (S)-tetrahydrodipicolinate from L-aspartate: step 1/4.</text>
</comment>
<evidence type="ECO:0000259" key="19">
    <source>
        <dbReference type="Pfam" id="PF22468"/>
    </source>
</evidence>
<dbReference type="PIRSF" id="PIRSF000726">
    <property type="entry name" value="Asp_kin"/>
    <property type="match status" value="1"/>
</dbReference>
<evidence type="ECO:0000256" key="9">
    <source>
        <dbReference type="ARBA" id="ARBA00022679"/>
    </source>
</evidence>
<evidence type="ECO:0000313" key="21">
    <source>
        <dbReference type="Proteomes" id="UP001333996"/>
    </source>
</evidence>
<dbReference type="InterPro" id="IPR041740">
    <property type="entry name" value="AKii-LysC-BS"/>
</dbReference>